<dbReference type="PANTHER" id="PTHR32285">
    <property type="entry name" value="PROTEIN TRICHOME BIREFRINGENCE-LIKE 9-RELATED"/>
    <property type="match status" value="1"/>
</dbReference>
<gene>
    <name evidence="11" type="primary">LOC103717497</name>
</gene>
<evidence type="ECO:0000256" key="1">
    <source>
        <dbReference type="ARBA" id="ARBA00004323"/>
    </source>
</evidence>
<dbReference type="GO" id="GO:1990538">
    <property type="term" value="F:xylan O-acetyltransferase activity"/>
    <property type="evidence" value="ECO:0007669"/>
    <property type="project" value="UniProtKB-ARBA"/>
</dbReference>
<comment type="similarity">
    <text evidence="2">Belongs to the PC-esterase family. TBL subfamily.</text>
</comment>
<sequence>MKKWSRKKTQLSLFLAFFSFFMFSSFLNDHRQSTTRKLPDSKHSSVQPSFPTYFTINTSNPGTKKPVLGASDWSKACASARSYKGKSNSVMENQWQRESWSDGCDVFSGRWIYDNISYPLYDEGTCPYMSDQLACGKHGRPDKEYQKWRWQPHDCNLKRWNATETLEKLRGKRLMFVGDSLNRGQWISMVCLIQSVVLADKKSMSPNAALTIFRAEEYNASVEFYWAPLVVESNSDDPVNHRFDDRIIQPDSILKHASQWEKADILVFNSYLWWRSGSKIKLLWNRDDVICEEANGLDAMKLALETWADWVASSVDPLRQKVFFVTMSPTHLWSQEWNRGSEGNCFHEKTLIESEGYWGSGSDLDTMRMVESILDRLGPKVLVINITRLSEYRKDGHPSIYRKFWETLTPQQLANPVSYADCIHWCLPGVPDIWNELLFNFL</sequence>
<dbReference type="RefSeq" id="XP_008804143.1">
    <property type="nucleotide sequence ID" value="XM_008805921.4"/>
</dbReference>
<dbReference type="InterPro" id="IPR029962">
    <property type="entry name" value="TBL"/>
</dbReference>
<dbReference type="InterPro" id="IPR025846">
    <property type="entry name" value="TBL_N"/>
</dbReference>
<protein>
    <submittedName>
        <fullName evidence="11">Protein trichome birefringence-like 35 isoform X1</fullName>
    </submittedName>
</protein>
<organism evidence="10 11">
    <name type="scientific">Phoenix dactylifera</name>
    <name type="common">Date palm</name>
    <dbReference type="NCBI Taxonomy" id="42345"/>
    <lineage>
        <taxon>Eukaryota</taxon>
        <taxon>Viridiplantae</taxon>
        <taxon>Streptophyta</taxon>
        <taxon>Embryophyta</taxon>
        <taxon>Tracheophyta</taxon>
        <taxon>Spermatophyta</taxon>
        <taxon>Magnoliopsida</taxon>
        <taxon>Liliopsida</taxon>
        <taxon>Arecaceae</taxon>
        <taxon>Coryphoideae</taxon>
        <taxon>Phoeniceae</taxon>
        <taxon>Phoenix</taxon>
    </lineage>
</organism>
<feature type="domain" description="Trichome birefringence-like N-terminal" evidence="9">
    <location>
        <begin position="103"/>
        <end position="156"/>
    </location>
</feature>
<dbReference type="OrthoDB" id="2016263at2759"/>
<dbReference type="Pfam" id="PF14416">
    <property type="entry name" value="PMR5N"/>
    <property type="match status" value="1"/>
</dbReference>
<keyword evidence="5" id="KW-1133">Transmembrane helix</keyword>
<keyword evidence="7" id="KW-0472">Membrane</keyword>
<evidence type="ECO:0000313" key="11">
    <source>
        <dbReference type="RefSeq" id="XP_008804143.1"/>
    </source>
</evidence>
<keyword evidence="3" id="KW-0812">Transmembrane</keyword>
<keyword evidence="4" id="KW-0735">Signal-anchor</keyword>
<evidence type="ECO:0000256" key="3">
    <source>
        <dbReference type="ARBA" id="ARBA00022692"/>
    </source>
</evidence>
<keyword evidence="6" id="KW-0333">Golgi apparatus</keyword>
<reference evidence="10" key="1">
    <citation type="journal article" date="2019" name="Nat. Commun.">
        <title>Genome-wide association mapping of date palm fruit traits.</title>
        <authorList>
            <person name="Hazzouri K.M."/>
            <person name="Gros-Balthazard M."/>
            <person name="Flowers J.M."/>
            <person name="Copetti D."/>
            <person name="Lemansour A."/>
            <person name="Lebrun M."/>
            <person name="Masmoudi K."/>
            <person name="Ferrand S."/>
            <person name="Dhar M.I."/>
            <person name="Fresquez Z.A."/>
            <person name="Rosas U."/>
            <person name="Zhang J."/>
            <person name="Talag J."/>
            <person name="Lee S."/>
            <person name="Kudrna D."/>
            <person name="Powell R.F."/>
            <person name="Leitch I.J."/>
            <person name="Krueger R.R."/>
            <person name="Wing R.A."/>
            <person name="Amiri K.M.A."/>
            <person name="Purugganan M.D."/>
        </authorList>
    </citation>
    <scope>NUCLEOTIDE SEQUENCE [LARGE SCALE GENOMIC DNA]</scope>
    <source>
        <strain evidence="10">cv. Khalas</strain>
    </source>
</reference>
<name>A0A8B7CQF0_PHODC</name>
<evidence type="ECO:0000313" key="10">
    <source>
        <dbReference type="Proteomes" id="UP000228380"/>
    </source>
</evidence>
<evidence type="ECO:0000259" key="8">
    <source>
        <dbReference type="Pfam" id="PF13839"/>
    </source>
</evidence>
<evidence type="ECO:0000256" key="6">
    <source>
        <dbReference type="ARBA" id="ARBA00023034"/>
    </source>
</evidence>
<proteinExistence type="inferred from homology"/>
<evidence type="ECO:0000256" key="4">
    <source>
        <dbReference type="ARBA" id="ARBA00022968"/>
    </source>
</evidence>
<dbReference type="Pfam" id="PF13839">
    <property type="entry name" value="PC-Esterase"/>
    <property type="match status" value="1"/>
</dbReference>
<dbReference type="KEGG" id="pda:103717497"/>
<evidence type="ECO:0000256" key="5">
    <source>
        <dbReference type="ARBA" id="ARBA00022989"/>
    </source>
</evidence>
<dbReference type="PANTHER" id="PTHR32285:SF202">
    <property type="entry name" value="PROTEIN TRICHOME BIREFRINGENCE-LIKE 35"/>
    <property type="match status" value="1"/>
</dbReference>
<feature type="domain" description="Trichome birefringence-like C-terminal" evidence="8">
    <location>
        <begin position="158"/>
        <end position="440"/>
    </location>
</feature>
<dbReference type="Proteomes" id="UP000228380">
    <property type="component" value="Chromosome 3"/>
</dbReference>
<keyword evidence="10" id="KW-1185">Reference proteome</keyword>
<evidence type="ECO:0000256" key="2">
    <source>
        <dbReference type="ARBA" id="ARBA00007727"/>
    </source>
</evidence>
<dbReference type="GeneID" id="103717497"/>
<evidence type="ECO:0000256" key="7">
    <source>
        <dbReference type="ARBA" id="ARBA00023136"/>
    </source>
</evidence>
<evidence type="ECO:0000259" key="9">
    <source>
        <dbReference type="Pfam" id="PF14416"/>
    </source>
</evidence>
<accession>A0A8B7CQF0</accession>
<dbReference type="InterPro" id="IPR026057">
    <property type="entry name" value="TBL_C"/>
</dbReference>
<reference evidence="11" key="2">
    <citation type="submission" date="2025-08" db="UniProtKB">
        <authorList>
            <consortium name="RefSeq"/>
        </authorList>
    </citation>
    <scope>IDENTIFICATION</scope>
    <source>
        <tissue evidence="11">Young leaves</tissue>
    </source>
</reference>
<dbReference type="AlphaFoldDB" id="A0A8B7CQF0"/>
<comment type="subcellular location">
    <subcellularLocation>
        <location evidence="1">Golgi apparatus membrane</location>
        <topology evidence="1">Single-pass type II membrane protein</topology>
    </subcellularLocation>
</comment>
<dbReference type="GO" id="GO:0000139">
    <property type="term" value="C:Golgi membrane"/>
    <property type="evidence" value="ECO:0007669"/>
    <property type="project" value="UniProtKB-SubCell"/>
</dbReference>